<dbReference type="EC" id="5.6.2.3" evidence="3"/>
<protein>
    <recommendedName>
        <fullName evidence="3">ATP-dependent RecD2 DNA helicase</fullName>
        <ecNumber evidence="3">5.6.2.3</ecNumber>
    </recommendedName>
    <alternativeName>
        <fullName evidence="3">DNA 5'-3' helicase subunit RecD2</fullName>
    </alternativeName>
</protein>
<evidence type="ECO:0000259" key="6">
    <source>
        <dbReference type="Pfam" id="PF18335"/>
    </source>
</evidence>
<keyword evidence="3" id="KW-0413">Isomerase</keyword>
<dbReference type="GO" id="GO:0005524">
    <property type="term" value="F:ATP binding"/>
    <property type="evidence" value="ECO:0007669"/>
    <property type="project" value="UniProtKB-UniRule"/>
</dbReference>
<dbReference type="Gene3D" id="1.10.10.2220">
    <property type="match status" value="1"/>
</dbReference>
<feature type="domain" description="ATP-dependent RecD2 DNA helicase OB-fold" evidence="7">
    <location>
        <begin position="8"/>
        <end position="86"/>
    </location>
</feature>
<keyword evidence="9" id="KW-1185">Reference proteome</keyword>
<dbReference type="SUPFAM" id="SSF47781">
    <property type="entry name" value="RuvA domain 2-like"/>
    <property type="match status" value="1"/>
</dbReference>
<feature type="domain" description="ATP-dependent RecD2 DNA helicase SH3" evidence="6">
    <location>
        <begin position="584"/>
        <end position="643"/>
    </location>
</feature>
<dbReference type="Pfam" id="PF13538">
    <property type="entry name" value="UvrD_C_2"/>
    <property type="match status" value="1"/>
</dbReference>
<comment type="function">
    <text evidence="3">DNA-dependent ATPase and ATP-dependent 5'-3' DNA helicase. Has no activity on blunt DNA or DNA with 3'-overhangs, requires at least 10 bases of 5'-ssDNA for helicase activity.</text>
</comment>
<dbReference type="GO" id="GO:0003677">
    <property type="term" value="F:DNA binding"/>
    <property type="evidence" value="ECO:0007669"/>
    <property type="project" value="UniProtKB-UniRule"/>
</dbReference>
<dbReference type="Proteomes" id="UP000287857">
    <property type="component" value="Unassembled WGS sequence"/>
</dbReference>
<dbReference type="PANTHER" id="PTHR43788:SF6">
    <property type="entry name" value="DNA HELICASE B"/>
    <property type="match status" value="1"/>
</dbReference>
<dbReference type="EMBL" id="NGJS01000015">
    <property type="protein sequence ID" value="RST97671.1"/>
    <property type="molecule type" value="Genomic_DNA"/>
</dbReference>
<feature type="domain" description="ATP-dependent RecD2 DNA helicase-like helix-hairpin-helix" evidence="5">
    <location>
        <begin position="152"/>
        <end position="242"/>
    </location>
</feature>
<dbReference type="InterPro" id="IPR027785">
    <property type="entry name" value="UvrD-like_helicase_C"/>
</dbReference>
<evidence type="ECO:0000256" key="2">
    <source>
        <dbReference type="ARBA" id="ARBA00022840"/>
    </source>
</evidence>
<evidence type="ECO:0000259" key="4">
    <source>
        <dbReference type="Pfam" id="PF13538"/>
    </source>
</evidence>
<dbReference type="InterPro" id="IPR010994">
    <property type="entry name" value="RuvA_2-like"/>
</dbReference>
<dbReference type="Pfam" id="PF18335">
    <property type="entry name" value="SH3_13"/>
    <property type="match status" value="1"/>
</dbReference>
<dbReference type="HAMAP" id="MF_01488">
    <property type="entry name" value="RecD2"/>
    <property type="match status" value="1"/>
</dbReference>
<keyword evidence="3" id="KW-0378">Hydrolase</keyword>
<dbReference type="GO" id="GO:0006310">
    <property type="term" value="P:DNA recombination"/>
    <property type="evidence" value="ECO:0007669"/>
    <property type="project" value="InterPro"/>
</dbReference>
<evidence type="ECO:0000256" key="3">
    <source>
        <dbReference type="HAMAP-Rule" id="MF_01488"/>
    </source>
</evidence>
<evidence type="ECO:0000313" key="9">
    <source>
        <dbReference type="Proteomes" id="UP000287857"/>
    </source>
</evidence>
<dbReference type="InterPro" id="IPR029493">
    <property type="entry name" value="RecD2-like_HHH"/>
</dbReference>
<keyword evidence="2 3" id="KW-0067">ATP-binding</keyword>
<proteinExistence type="inferred from homology"/>
<dbReference type="CDD" id="cd17933">
    <property type="entry name" value="DEXSc_RecD-like"/>
    <property type="match status" value="1"/>
</dbReference>
<dbReference type="GO" id="GO:0009338">
    <property type="term" value="C:exodeoxyribonuclease V complex"/>
    <property type="evidence" value="ECO:0007669"/>
    <property type="project" value="TreeGrafter"/>
</dbReference>
<evidence type="ECO:0000256" key="1">
    <source>
        <dbReference type="ARBA" id="ARBA00022741"/>
    </source>
</evidence>
<feature type="binding site" evidence="3">
    <location>
        <begin position="361"/>
        <end position="365"/>
    </location>
    <ligand>
        <name>ATP</name>
        <dbReference type="ChEBI" id="CHEBI:30616"/>
    </ligand>
</feature>
<accession>A0A429ZVA7</accession>
<dbReference type="GO" id="GO:0017116">
    <property type="term" value="F:single-stranded DNA helicase activity"/>
    <property type="evidence" value="ECO:0007669"/>
    <property type="project" value="TreeGrafter"/>
</dbReference>
<dbReference type="InterPro" id="IPR027417">
    <property type="entry name" value="P-loop_NTPase"/>
</dbReference>
<evidence type="ECO:0000259" key="5">
    <source>
        <dbReference type="Pfam" id="PF14490"/>
    </source>
</evidence>
<dbReference type="GO" id="GO:0043139">
    <property type="term" value="F:5'-3' DNA helicase activity"/>
    <property type="evidence" value="ECO:0007669"/>
    <property type="project" value="UniProtKB-UniRule"/>
</dbReference>
<evidence type="ECO:0000259" key="7">
    <source>
        <dbReference type="Pfam" id="PF23139"/>
    </source>
</evidence>
<sequence length="844" mass="94390">MEELDERTYIVGQIQAVFFENSTNFYKVMLISVKDTNTSYTGSEIVITGTFGQVQEEDIYRFYGEVVNHPKYGEQLKVDSYQQEKPSSSAGIVAYLSSSKFPGIGKKTAETIVDTLGLDAINQIIEKPEVLKNVSGLNSKKRETIVETLRQNYGMEQIVIGLNQYGFGNQLAFAIYQFYKGETLQTIQENPYQLVEDIEGVGFKKADHLAEQIGISADAPQRIQAAIIHELFQECLSTGNTYMEAKQVLSCVLSTLESSRSVEIAPTIVADSIILMAQEGRVIQEGTKIYEKSLYFSEVGISTSLRKRLEKREKLPYKIKDVDKNITLIEKQFGIVYGNSQKEAIQKAIMSPFFILTGGPGTGKTTVINGIVSVYAELNGLSLDPNDYTQDVFPILLAAPTGRAAKRMNEMTGLPASTIHRLLGLTGRENEPLEEARELEGGLLIVDELSMVDTWLANTLLKSVPSSMQVIFVGDKDQLPSVGPGQVLTDLLTIEDIPKHELIDIYRQEDGSTIISLAHGIKNGQTPADLTENKKDRSFIACHVDQIESVIQQVVIRAKDKGFSKQEVQVLAPMYRGKAGIDNLNSMMQEILNGNPDHSRKEVKWLDKVYRIGDKILHLVNSPEVNVFNGDMGEIVGINLSKETEDKVDELVLLFDETEIVYKRNEWNKITLAYSCSIHKAQGSEFKMVILPMVKQYGRMLQRKLLYTAVTRSRNLLILLGEYEAFKLAIEKEMVPRQTTLVDRLTETDELTVIKEAEHLAAYEATKTEDIKEELKISEATKSDIQQLSNTNEVATVSLFDSDDLTDKAIESVAVCELTLEMVMDQLIDPLIGMANCSPYDYMK</sequence>
<gene>
    <name evidence="3" type="primary">recD2</name>
    <name evidence="8" type="ORF">CBF37_09360</name>
</gene>
<organism evidence="8 9">
    <name type="scientific">Vagococcus vulneris</name>
    <dbReference type="NCBI Taxonomy" id="1977869"/>
    <lineage>
        <taxon>Bacteria</taxon>
        <taxon>Bacillati</taxon>
        <taxon>Bacillota</taxon>
        <taxon>Bacilli</taxon>
        <taxon>Lactobacillales</taxon>
        <taxon>Enterococcaceae</taxon>
        <taxon>Vagococcus</taxon>
    </lineage>
</organism>
<dbReference type="CDD" id="cd18809">
    <property type="entry name" value="SF1_C_RecD"/>
    <property type="match status" value="1"/>
</dbReference>
<name>A0A429ZVA7_9ENTE</name>
<feature type="domain" description="UvrD-like helicase C-terminal" evidence="4">
    <location>
        <begin position="673"/>
        <end position="719"/>
    </location>
</feature>
<dbReference type="Gene3D" id="3.40.50.300">
    <property type="entry name" value="P-loop containing nucleotide triphosphate hydrolases"/>
    <property type="match status" value="2"/>
</dbReference>
<dbReference type="Pfam" id="PF23139">
    <property type="entry name" value="OB_YrrC"/>
    <property type="match status" value="1"/>
</dbReference>
<dbReference type="OrthoDB" id="9803432at2"/>
<dbReference type="Pfam" id="PF14490">
    <property type="entry name" value="HHH_RecD2"/>
    <property type="match status" value="1"/>
</dbReference>
<dbReference type="PANTHER" id="PTHR43788">
    <property type="entry name" value="DNA2/NAM7 HELICASE FAMILY MEMBER"/>
    <property type="match status" value="1"/>
</dbReference>
<dbReference type="GO" id="GO:0016887">
    <property type="term" value="F:ATP hydrolysis activity"/>
    <property type="evidence" value="ECO:0007669"/>
    <property type="project" value="RHEA"/>
</dbReference>
<dbReference type="Pfam" id="PF13245">
    <property type="entry name" value="AAA_19"/>
    <property type="match status" value="1"/>
</dbReference>
<keyword evidence="3" id="KW-0238">DNA-binding</keyword>
<dbReference type="Gene3D" id="2.30.30.940">
    <property type="match status" value="1"/>
</dbReference>
<dbReference type="SUPFAM" id="SSF52540">
    <property type="entry name" value="P-loop containing nucleoside triphosphate hydrolases"/>
    <property type="match status" value="1"/>
</dbReference>
<dbReference type="NCBIfam" id="TIGR01448">
    <property type="entry name" value="recD_rel"/>
    <property type="match status" value="1"/>
</dbReference>
<reference evidence="8 9" key="1">
    <citation type="submission" date="2017-05" db="EMBL/GenBank/DDBJ databases">
        <title>Vagococcus spp. assemblies.</title>
        <authorList>
            <person name="Gulvik C.A."/>
        </authorList>
    </citation>
    <scope>NUCLEOTIDE SEQUENCE [LARGE SCALE GENOMIC DNA]</scope>
    <source>
        <strain evidence="8 9">SS1995</strain>
    </source>
</reference>
<comment type="catalytic activity">
    <reaction evidence="3">
        <text>ATP + H2O = ADP + phosphate + H(+)</text>
        <dbReference type="Rhea" id="RHEA:13065"/>
        <dbReference type="ChEBI" id="CHEBI:15377"/>
        <dbReference type="ChEBI" id="CHEBI:15378"/>
        <dbReference type="ChEBI" id="CHEBI:30616"/>
        <dbReference type="ChEBI" id="CHEBI:43474"/>
        <dbReference type="ChEBI" id="CHEBI:456216"/>
        <dbReference type="EC" id="5.6.2.3"/>
    </reaction>
</comment>
<dbReference type="Pfam" id="PF14520">
    <property type="entry name" value="HHH_5"/>
    <property type="match status" value="1"/>
</dbReference>
<dbReference type="AlphaFoldDB" id="A0A429ZVA7"/>
<dbReference type="InterPro" id="IPR041451">
    <property type="entry name" value="RecD2_SH13"/>
</dbReference>
<dbReference type="InterPro" id="IPR050534">
    <property type="entry name" value="Coronavir_polyprotein_1ab"/>
</dbReference>
<comment type="caution">
    <text evidence="8">The sequence shown here is derived from an EMBL/GenBank/DDBJ whole genome shotgun (WGS) entry which is preliminary data.</text>
</comment>
<keyword evidence="3" id="KW-0347">Helicase</keyword>
<dbReference type="Gene3D" id="1.10.150.20">
    <property type="entry name" value="5' to 3' exonuclease, C-terminal subdomain"/>
    <property type="match status" value="1"/>
</dbReference>
<keyword evidence="1 3" id="KW-0547">Nucleotide-binding</keyword>
<dbReference type="InterPro" id="IPR006345">
    <property type="entry name" value="RecD2"/>
</dbReference>
<evidence type="ECO:0000313" key="8">
    <source>
        <dbReference type="EMBL" id="RST97671.1"/>
    </source>
</evidence>
<comment type="similarity">
    <text evidence="3">Belongs to the RecD family. RecD2 subfamily.</text>
</comment>
<dbReference type="InterPro" id="IPR055446">
    <property type="entry name" value="RecD2_N_OB"/>
</dbReference>